<feature type="compositionally biased region" description="Polar residues" evidence="1">
    <location>
        <begin position="227"/>
        <end position="240"/>
    </location>
</feature>
<name>A0A244EMK1_PSESX</name>
<comment type="caution">
    <text evidence="2">The sequence shown here is derived from an EMBL/GenBank/DDBJ whole genome shotgun (WGS) entry which is preliminary data.</text>
</comment>
<reference evidence="2 3" key="1">
    <citation type="submission" date="2017-01" db="EMBL/GenBank/DDBJ databases">
        <authorList>
            <person name="Mah S.A."/>
            <person name="Swanson W.J."/>
            <person name="Moy G.W."/>
            <person name="Vacquier V.D."/>
        </authorList>
    </citation>
    <scope>NUCLEOTIDE SEQUENCE [LARGE SCALE GENOMIC DNA]</scope>
    <source>
        <strain evidence="2">PDD-32b-74</strain>
    </source>
</reference>
<organism evidence="2 3">
    <name type="scientific">Pseudomonas syringae</name>
    <dbReference type="NCBI Taxonomy" id="317"/>
    <lineage>
        <taxon>Bacteria</taxon>
        <taxon>Pseudomonadati</taxon>
        <taxon>Pseudomonadota</taxon>
        <taxon>Gammaproteobacteria</taxon>
        <taxon>Pseudomonadales</taxon>
        <taxon>Pseudomonadaceae</taxon>
        <taxon>Pseudomonas</taxon>
    </lineage>
</organism>
<protein>
    <recommendedName>
        <fullName evidence="4">Abi-like protein</fullName>
    </recommendedName>
</protein>
<dbReference type="InterPro" id="IPR011664">
    <property type="entry name" value="Abi_system_AbiD/AbiF-like"/>
</dbReference>
<sequence>MVWQTLEAKLSTPRMSRYLKGNRNKDRAAEAYVHNMKIAESLVSVFHVLEVAVRNGIQKEMALEYGRNDWYEEWNGTGNAHFQKLYNKISEAKEELRNRKIELTPDNIVAELSFGFWTSLFNRATITNLSKPLMRVFYFCPKSMRQPDNIRTRLNKGRDLRNRCFHHEPLLWQPLYELHRDISEVIKWIEPGLHEWIKTHDRVPATLGDWVNWRDSPAPAHAESLPAITNEQNVSNSLSKSAYPAADPENIAGHTQT</sequence>
<dbReference type="Pfam" id="PF07751">
    <property type="entry name" value="Abi_2"/>
    <property type="match status" value="1"/>
</dbReference>
<dbReference type="EMBL" id="MTSA01000016">
    <property type="protein sequence ID" value="OUM05678.1"/>
    <property type="molecule type" value="Genomic_DNA"/>
</dbReference>
<dbReference type="AlphaFoldDB" id="A0A244EMK1"/>
<evidence type="ECO:0000313" key="2">
    <source>
        <dbReference type="EMBL" id="OUM05678.1"/>
    </source>
</evidence>
<dbReference type="OrthoDB" id="9813050at2"/>
<dbReference type="Proteomes" id="UP000195128">
    <property type="component" value="Unassembled WGS sequence"/>
</dbReference>
<gene>
    <name evidence="2" type="ORF">BW686_20185</name>
</gene>
<feature type="region of interest" description="Disordered" evidence="1">
    <location>
        <begin position="224"/>
        <end position="257"/>
    </location>
</feature>
<dbReference type="RefSeq" id="WP_084919258.1">
    <property type="nucleotide sequence ID" value="NZ_MTSA01000016.1"/>
</dbReference>
<proteinExistence type="predicted"/>
<evidence type="ECO:0000256" key="1">
    <source>
        <dbReference type="SAM" id="MobiDB-lite"/>
    </source>
</evidence>
<evidence type="ECO:0008006" key="4">
    <source>
        <dbReference type="Google" id="ProtNLM"/>
    </source>
</evidence>
<evidence type="ECO:0000313" key="3">
    <source>
        <dbReference type="Proteomes" id="UP000195128"/>
    </source>
</evidence>
<accession>A0A244EMK1</accession>